<dbReference type="PANTHER" id="PTHR24070">
    <property type="entry name" value="RAS, DI-RAS, AND RHEB FAMILY MEMBERS OF SMALL GTPASE SUPERFAMILY"/>
    <property type="match status" value="1"/>
</dbReference>
<keyword evidence="7" id="KW-0342">GTP-binding</keyword>
<dbReference type="PROSITE" id="PS51419">
    <property type="entry name" value="RAB"/>
    <property type="match status" value="1"/>
</dbReference>
<dbReference type="InterPro" id="IPR005225">
    <property type="entry name" value="Small_GTP-bd"/>
</dbReference>
<dbReference type="Gene3D" id="3.40.50.300">
    <property type="entry name" value="P-loop containing nucleotide triphosphate hydrolases"/>
    <property type="match status" value="1"/>
</dbReference>
<proteinExistence type="inferred from homology"/>
<dbReference type="Proteomes" id="UP000054845">
    <property type="component" value="Unassembled WGS sequence"/>
</dbReference>
<dbReference type="InterPro" id="IPR001806">
    <property type="entry name" value="Small_GTPase"/>
</dbReference>
<dbReference type="AlphaFoldDB" id="A0A0P1BJF4"/>
<evidence type="ECO:0000256" key="3">
    <source>
        <dbReference type="ARBA" id="ARBA00022723"/>
    </source>
</evidence>
<accession>A0A0P1BJF4</accession>
<name>A0A0P1BJF4_9BASI</name>
<dbReference type="SMART" id="SM00175">
    <property type="entry name" value="RAB"/>
    <property type="match status" value="1"/>
</dbReference>
<dbReference type="OrthoDB" id="5976022at2759"/>
<evidence type="ECO:0000313" key="14">
    <source>
        <dbReference type="Proteomes" id="UP000054845"/>
    </source>
</evidence>
<evidence type="ECO:0000256" key="6">
    <source>
        <dbReference type="ARBA" id="ARBA00022842"/>
    </source>
</evidence>
<dbReference type="SUPFAM" id="SSF52540">
    <property type="entry name" value="P-loop containing nucleoside triphosphate hydrolases"/>
    <property type="match status" value="1"/>
</dbReference>
<dbReference type="InterPro" id="IPR027417">
    <property type="entry name" value="P-loop_NTPase"/>
</dbReference>
<keyword evidence="5" id="KW-0378">Hydrolase</keyword>
<dbReference type="NCBIfam" id="TIGR00231">
    <property type="entry name" value="small_GTP"/>
    <property type="match status" value="1"/>
</dbReference>
<dbReference type="GO" id="GO:0003924">
    <property type="term" value="F:GTPase activity"/>
    <property type="evidence" value="ECO:0007669"/>
    <property type="project" value="InterPro"/>
</dbReference>
<dbReference type="Pfam" id="PF00071">
    <property type="entry name" value="Ras"/>
    <property type="match status" value="1"/>
</dbReference>
<dbReference type="PRINTS" id="PR00449">
    <property type="entry name" value="RASTRNSFRMNG"/>
</dbReference>
<keyword evidence="8" id="KW-0472">Membrane</keyword>
<evidence type="ECO:0000256" key="5">
    <source>
        <dbReference type="ARBA" id="ARBA00022801"/>
    </source>
</evidence>
<protein>
    <submittedName>
        <fullName evidence="13">Rheb gtpase rhb1</fullName>
    </submittedName>
</protein>
<evidence type="ECO:0000313" key="13">
    <source>
        <dbReference type="EMBL" id="CEH16252.1"/>
    </source>
</evidence>
<keyword evidence="10" id="KW-0636">Prenylation</keyword>
<dbReference type="CDD" id="cd04137">
    <property type="entry name" value="RheB"/>
    <property type="match status" value="1"/>
</dbReference>
<evidence type="ECO:0000256" key="11">
    <source>
        <dbReference type="ARBA" id="ARBA00037969"/>
    </source>
</evidence>
<evidence type="ECO:0000256" key="1">
    <source>
        <dbReference type="ARBA" id="ARBA00004342"/>
    </source>
</evidence>
<evidence type="ECO:0000256" key="10">
    <source>
        <dbReference type="ARBA" id="ARBA00023289"/>
    </source>
</evidence>
<evidence type="ECO:0000256" key="12">
    <source>
        <dbReference type="ARBA" id="ARBA00049117"/>
    </source>
</evidence>
<evidence type="ECO:0000256" key="7">
    <source>
        <dbReference type="ARBA" id="ARBA00023134"/>
    </source>
</evidence>
<dbReference type="PROSITE" id="PS51421">
    <property type="entry name" value="RAS"/>
    <property type="match status" value="1"/>
</dbReference>
<evidence type="ECO:0000256" key="8">
    <source>
        <dbReference type="ARBA" id="ARBA00023136"/>
    </source>
</evidence>
<reference evidence="13 14" key="1">
    <citation type="submission" date="2014-09" db="EMBL/GenBank/DDBJ databases">
        <authorList>
            <person name="Magalhaes I.L.F."/>
            <person name="Oliveira U."/>
            <person name="Santos F.R."/>
            <person name="Vidigal T.H.D.A."/>
            <person name="Brescovit A.D."/>
            <person name="Santos A.J."/>
        </authorList>
    </citation>
    <scope>NUCLEOTIDE SEQUENCE [LARGE SCALE GENOMIC DNA]</scope>
</reference>
<evidence type="ECO:0000256" key="4">
    <source>
        <dbReference type="ARBA" id="ARBA00022741"/>
    </source>
</evidence>
<dbReference type="GO" id="GO:0046872">
    <property type="term" value="F:metal ion binding"/>
    <property type="evidence" value="ECO:0007669"/>
    <property type="project" value="UniProtKB-KW"/>
</dbReference>
<keyword evidence="9" id="KW-0449">Lipoprotein</keyword>
<organism evidence="13 14">
    <name type="scientific">Ceraceosorus bombacis</name>
    <dbReference type="NCBI Taxonomy" id="401625"/>
    <lineage>
        <taxon>Eukaryota</taxon>
        <taxon>Fungi</taxon>
        <taxon>Dikarya</taxon>
        <taxon>Basidiomycota</taxon>
        <taxon>Ustilaginomycotina</taxon>
        <taxon>Exobasidiomycetes</taxon>
        <taxon>Ceraceosorales</taxon>
        <taxon>Ceraceosoraceae</taxon>
        <taxon>Ceraceosorus</taxon>
    </lineage>
</organism>
<comment type="similarity">
    <text evidence="11">Belongs to the small GTPase superfamily. Rheb family.</text>
</comment>
<dbReference type="GO" id="GO:0005525">
    <property type="term" value="F:GTP binding"/>
    <property type="evidence" value="ECO:0007669"/>
    <property type="project" value="UniProtKB-KW"/>
</dbReference>
<dbReference type="GO" id="GO:0005886">
    <property type="term" value="C:plasma membrane"/>
    <property type="evidence" value="ECO:0007669"/>
    <property type="project" value="UniProtKB-SubCell"/>
</dbReference>
<dbReference type="SMART" id="SM00174">
    <property type="entry name" value="RHO"/>
    <property type="match status" value="1"/>
</dbReference>
<keyword evidence="14" id="KW-1185">Reference proteome</keyword>
<comment type="catalytic activity">
    <reaction evidence="12">
        <text>GTP + H2O = GDP + phosphate + H(+)</text>
        <dbReference type="Rhea" id="RHEA:19669"/>
        <dbReference type="ChEBI" id="CHEBI:15377"/>
        <dbReference type="ChEBI" id="CHEBI:15378"/>
        <dbReference type="ChEBI" id="CHEBI:37565"/>
        <dbReference type="ChEBI" id="CHEBI:43474"/>
        <dbReference type="ChEBI" id="CHEBI:58189"/>
    </reaction>
    <physiologicalReaction direction="left-to-right" evidence="12">
        <dbReference type="Rhea" id="RHEA:19670"/>
    </physiologicalReaction>
</comment>
<dbReference type="PROSITE" id="PS51420">
    <property type="entry name" value="RHO"/>
    <property type="match status" value="1"/>
</dbReference>
<dbReference type="EMBL" id="CCYA01000278">
    <property type="protein sequence ID" value="CEH16252.1"/>
    <property type="molecule type" value="Genomic_DNA"/>
</dbReference>
<dbReference type="InterPro" id="IPR020849">
    <property type="entry name" value="Small_GTPase_Ras-type"/>
</dbReference>
<comment type="subcellular location">
    <subcellularLocation>
        <location evidence="1">Cell membrane</location>
        <topology evidence="1">Lipid-anchor</topology>
        <orientation evidence="1">Cytoplasmic side</orientation>
    </subcellularLocation>
</comment>
<keyword evidence="6" id="KW-0460">Magnesium</keyword>
<dbReference type="STRING" id="401625.A0A0P1BJF4"/>
<keyword evidence="3" id="KW-0479">Metal-binding</keyword>
<sequence>MLVPRQHILLCKVTSSAERAKSARIYTYTDTYMASSSASASAGATGAALHRPKRKIAVLGSRSVGKSSLVVRYVEDAFVDSYYPTIENVFNKRVKHRNQEYDLDIIDTAGQDEYSILNSKHAIGIHGYVLVFSIANRNSFDMVQTVYDKILNYTGTEHVPCVIVGQKCDLHVQRQVTEQETAELASQLHCAWIETSARHNINISKVFELMLGETDGNTEAGKTGPEPSKCCVM</sequence>
<keyword evidence="2" id="KW-0488">Methylation</keyword>
<evidence type="ECO:0000256" key="9">
    <source>
        <dbReference type="ARBA" id="ARBA00023288"/>
    </source>
</evidence>
<keyword evidence="4" id="KW-0547">Nucleotide-binding</keyword>
<dbReference type="SMART" id="SM00173">
    <property type="entry name" value="RAS"/>
    <property type="match status" value="1"/>
</dbReference>
<evidence type="ECO:0000256" key="2">
    <source>
        <dbReference type="ARBA" id="ARBA00022481"/>
    </source>
</evidence>
<dbReference type="FunFam" id="3.40.50.300:FF:000273">
    <property type="entry name" value="GTP-binding protein Rheb homolog"/>
    <property type="match status" value="1"/>
</dbReference>
<dbReference type="GO" id="GO:0007165">
    <property type="term" value="P:signal transduction"/>
    <property type="evidence" value="ECO:0007669"/>
    <property type="project" value="InterPro"/>
</dbReference>